<protein>
    <submittedName>
        <fullName evidence="2">Oxygenase MpaB family protein</fullName>
    </submittedName>
</protein>
<evidence type="ECO:0000313" key="3">
    <source>
        <dbReference type="Proteomes" id="UP001432000"/>
    </source>
</evidence>
<evidence type="ECO:0000259" key="1">
    <source>
        <dbReference type="Pfam" id="PF09995"/>
    </source>
</evidence>
<dbReference type="InterPro" id="IPR037473">
    <property type="entry name" value="Lcp-like"/>
</dbReference>
<gene>
    <name evidence="2" type="ORF">WDS16_27220</name>
</gene>
<dbReference type="EMBL" id="CP147846">
    <property type="protein sequence ID" value="WXG68827.1"/>
    <property type="molecule type" value="Genomic_DNA"/>
</dbReference>
<dbReference type="Pfam" id="PF09995">
    <property type="entry name" value="MPAB_Lcp_cat"/>
    <property type="match status" value="1"/>
</dbReference>
<feature type="domain" description="ER-bound oxygenase mpaB/mpaB'/Rubber oxygenase catalytic" evidence="1">
    <location>
        <begin position="5"/>
        <end position="181"/>
    </location>
</feature>
<name>A0ABZ2PLE8_9NOCA</name>
<evidence type="ECO:0000313" key="2">
    <source>
        <dbReference type="EMBL" id="WXG68827.1"/>
    </source>
</evidence>
<dbReference type="PANTHER" id="PTHR37539">
    <property type="entry name" value="SECRETED PROTEIN-RELATED"/>
    <property type="match status" value="1"/>
</dbReference>
<dbReference type="Proteomes" id="UP001432000">
    <property type="component" value="Chromosome"/>
</dbReference>
<keyword evidence="3" id="KW-1185">Reference proteome</keyword>
<sequence>MVFRRRYWETARGFIGALDVDGMRPGGASWEHWVRIRLMHTMIRLGIERGGRWDYTEGAPISQLATASCAHIFGTYRVEIIRSVGGLATAEEEASFNLMWRWITRLEGANAELLGNTPEEEFRLAERMHQYLYAPGTDSRQITHDMIDGLAGLRELRMPRRIHAALVRRFLREQHVGTLPGRDVATDLERVS</sequence>
<organism evidence="2 3">
    <name type="scientific">Rhodococcus sovatensis</name>
    <dbReference type="NCBI Taxonomy" id="1805840"/>
    <lineage>
        <taxon>Bacteria</taxon>
        <taxon>Bacillati</taxon>
        <taxon>Actinomycetota</taxon>
        <taxon>Actinomycetes</taxon>
        <taxon>Mycobacteriales</taxon>
        <taxon>Nocardiaceae</taxon>
        <taxon>Rhodococcus</taxon>
    </lineage>
</organism>
<proteinExistence type="predicted"/>
<dbReference type="InterPro" id="IPR018713">
    <property type="entry name" value="MPAB/Lcp_cat_dom"/>
</dbReference>
<accession>A0ABZ2PLE8</accession>
<reference evidence="2 3" key="1">
    <citation type="submission" date="2024-03" db="EMBL/GenBank/DDBJ databases">
        <title>Natural products discovery in diverse microorganisms through a two-stage MS feature dereplication strategy.</title>
        <authorList>
            <person name="Zhang R."/>
        </authorList>
    </citation>
    <scope>NUCLEOTIDE SEQUENCE [LARGE SCALE GENOMIC DNA]</scope>
    <source>
        <strain evidence="2 3">18930</strain>
    </source>
</reference>
<dbReference type="PANTHER" id="PTHR37539:SF1">
    <property type="entry name" value="ER-BOUND OXYGENASE MPAB_MPAB'_RUBBER OXYGENASE CATALYTIC DOMAIN-CONTAINING PROTEIN"/>
    <property type="match status" value="1"/>
</dbReference>